<evidence type="ECO:0000313" key="6">
    <source>
        <dbReference type="Proteomes" id="UP000236197"/>
    </source>
</evidence>
<feature type="domain" description="NusG-like N-terminal" evidence="4">
    <location>
        <begin position="1"/>
        <end position="103"/>
    </location>
</feature>
<gene>
    <name evidence="5" type="ORF">C2L71_08980</name>
</gene>
<keyword evidence="1" id="KW-0889">Transcription antitermination</keyword>
<dbReference type="PANTHER" id="PTHR30265:SF4">
    <property type="entry name" value="KOW MOTIF FAMILY PROTEIN, EXPRESSED"/>
    <property type="match status" value="1"/>
</dbReference>
<accession>A0A2K2UA60</accession>
<dbReference type="InterPro" id="IPR006645">
    <property type="entry name" value="NGN-like_dom"/>
</dbReference>
<dbReference type="InterPro" id="IPR036735">
    <property type="entry name" value="NGN_dom_sf"/>
</dbReference>
<proteinExistence type="predicted"/>
<dbReference type="Gene3D" id="3.30.70.940">
    <property type="entry name" value="NusG, N-terminal domain"/>
    <property type="match status" value="1"/>
</dbReference>
<keyword evidence="6" id="KW-1185">Reference proteome</keyword>
<dbReference type="OrthoDB" id="1681764at2"/>
<dbReference type="CDD" id="cd09889">
    <property type="entry name" value="NGN_Bact_2"/>
    <property type="match status" value="1"/>
</dbReference>
<organism evidence="5 6">
    <name type="scientific">Enteroscipio rubneri</name>
    <dbReference type="NCBI Taxonomy" id="2070686"/>
    <lineage>
        <taxon>Bacteria</taxon>
        <taxon>Bacillati</taxon>
        <taxon>Actinomycetota</taxon>
        <taxon>Coriobacteriia</taxon>
        <taxon>Eggerthellales</taxon>
        <taxon>Eggerthellaceae</taxon>
        <taxon>Enteroscipio</taxon>
    </lineage>
</organism>
<keyword evidence="3" id="KW-0804">Transcription</keyword>
<reference evidence="6" key="1">
    <citation type="submission" date="2018-01" db="EMBL/GenBank/DDBJ databases">
        <title>Rubneribacter badeniensis gen. nov., sp. nov., and Colonibacter rubneri, gen. nov., sp. nov., WGS of new members of the Eggerthellaceae.</title>
        <authorList>
            <person name="Danylec N."/>
            <person name="Stoll D.A."/>
            <person name="Doetsch A."/>
            <person name="Kulling S.E."/>
            <person name="Huch M."/>
        </authorList>
    </citation>
    <scope>NUCLEOTIDE SEQUENCE [LARGE SCALE GENOMIC DNA]</scope>
    <source>
        <strain evidence="6">ResAG-96</strain>
    </source>
</reference>
<dbReference type="NCBIfam" id="NF033641">
    <property type="entry name" value="antiterm_LoaP"/>
    <property type="match status" value="1"/>
</dbReference>
<dbReference type="InterPro" id="IPR014722">
    <property type="entry name" value="Rib_uL2_dom2"/>
</dbReference>
<evidence type="ECO:0000313" key="5">
    <source>
        <dbReference type="EMBL" id="PNV67207.1"/>
    </source>
</evidence>
<dbReference type="CDD" id="cd06091">
    <property type="entry name" value="KOW_NusG"/>
    <property type="match status" value="1"/>
</dbReference>
<dbReference type="SMART" id="SM00738">
    <property type="entry name" value="NGN"/>
    <property type="match status" value="1"/>
</dbReference>
<dbReference type="InterPro" id="IPR043425">
    <property type="entry name" value="NusG-like"/>
</dbReference>
<dbReference type="SUPFAM" id="SSF50104">
    <property type="entry name" value="Translation proteins SH3-like domain"/>
    <property type="match status" value="1"/>
</dbReference>
<evidence type="ECO:0000259" key="4">
    <source>
        <dbReference type="SMART" id="SM00738"/>
    </source>
</evidence>
<dbReference type="RefSeq" id="WP_103265435.1">
    <property type="nucleotide sequence ID" value="NZ_CABMLE010000011.1"/>
</dbReference>
<evidence type="ECO:0000256" key="1">
    <source>
        <dbReference type="ARBA" id="ARBA00022814"/>
    </source>
</evidence>
<name>A0A2K2UA60_9ACTN</name>
<comment type="caution">
    <text evidence="5">The sequence shown here is derived from an EMBL/GenBank/DDBJ whole genome shotgun (WGS) entry which is preliminary data.</text>
</comment>
<dbReference type="GO" id="GO:0031564">
    <property type="term" value="P:transcription antitermination"/>
    <property type="evidence" value="ECO:0007669"/>
    <property type="project" value="UniProtKB-KW"/>
</dbReference>
<dbReference type="SUPFAM" id="SSF82679">
    <property type="entry name" value="N-utilization substance G protein NusG, N-terminal domain"/>
    <property type="match status" value="1"/>
</dbReference>
<dbReference type="EMBL" id="PPEK01000011">
    <property type="protein sequence ID" value="PNV67207.1"/>
    <property type="molecule type" value="Genomic_DNA"/>
</dbReference>
<dbReference type="Proteomes" id="UP000236197">
    <property type="component" value="Unassembled WGS sequence"/>
</dbReference>
<dbReference type="InterPro" id="IPR047663">
    <property type="entry name" value="Transcription_antiterm_LoaP"/>
</dbReference>
<evidence type="ECO:0000256" key="3">
    <source>
        <dbReference type="ARBA" id="ARBA00023163"/>
    </source>
</evidence>
<dbReference type="Pfam" id="PF02357">
    <property type="entry name" value="NusG"/>
    <property type="match status" value="1"/>
</dbReference>
<dbReference type="Gene3D" id="2.30.30.30">
    <property type="match status" value="1"/>
</dbReference>
<dbReference type="AlphaFoldDB" id="A0A2K2UA60"/>
<evidence type="ECO:0000256" key="2">
    <source>
        <dbReference type="ARBA" id="ARBA00023015"/>
    </source>
</evidence>
<keyword evidence="2" id="KW-0805">Transcription regulation</keyword>
<dbReference type="GO" id="GO:0006354">
    <property type="term" value="P:DNA-templated transcription elongation"/>
    <property type="evidence" value="ECO:0007669"/>
    <property type="project" value="InterPro"/>
</dbReference>
<protein>
    <submittedName>
        <fullName evidence="5">Antitermination protein NusG</fullName>
    </submittedName>
</protein>
<sequence length="170" mass="19600">MWYVVQTVGGQEKHVLDLIYKLVDEELIQECFIPQYEVKKRIRGVWTICTEVLLPGYIFVITEHPGRLQEALRSVPKFTRLLGNNDVFIPLDDQEAAFVNAFTKPGHRVVEFSNGVMEGDEIVILNGPLMNQTGLIKKLDRHKRLAYLEMEILGRKKTVKIGLEIVRKRP</sequence>
<dbReference type="InterPro" id="IPR008991">
    <property type="entry name" value="Translation_prot_SH3-like_sf"/>
</dbReference>
<dbReference type="PANTHER" id="PTHR30265">
    <property type="entry name" value="RHO-INTERACTING TRANSCRIPTION TERMINATION FACTOR NUSG"/>
    <property type="match status" value="1"/>
</dbReference>